<proteinExistence type="inferred from homology"/>
<dbReference type="Pfam" id="PF10436">
    <property type="entry name" value="BCDHK_Adom3"/>
    <property type="match status" value="1"/>
</dbReference>
<comment type="similarity">
    <text evidence="1 7">Belongs to the PDK/BCKDK protein kinase family.</text>
</comment>
<evidence type="ECO:0000256" key="2">
    <source>
        <dbReference type="ARBA" id="ARBA00022679"/>
    </source>
</evidence>
<evidence type="ECO:0000313" key="11">
    <source>
        <dbReference type="Proteomes" id="UP000478008"/>
    </source>
</evidence>
<dbReference type="EMBL" id="CABFWN010000002">
    <property type="protein sequence ID" value="VUG17183.1"/>
    <property type="molecule type" value="Genomic_DNA"/>
</dbReference>
<dbReference type="InterPro" id="IPR036890">
    <property type="entry name" value="HATPase_C_sf"/>
</dbReference>
<dbReference type="GO" id="GO:0010906">
    <property type="term" value="P:regulation of glucose metabolic process"/>
    <property type="evidence" value="ECO:0007669"/>
    <property type="project" value="TreeGrafter"/>
</dbReference>
<evidence type="ECO:0000313" key="10">
    <source>
        <dbReference type="EMBL" id="VUG17183.1"/>
    </source>
</evidence>
<dbReference type="GO" id="GO:0005524">
    <property type="term" value="F:ATP binding"/>
    <property type="evidence" value="ECO:0007669"/>
    <property type="project" value="UniProtKB-UniRule"/>
</dbReference>
<dbReference type="Proteomes" id="UP000478008">
    <property type="component" value="Unassembled WGS sequence"/>
</dbReference>
<dbReference type="SUPFAM" id="SSF55874">
    <property type="entry name" value="ATPase domain of HSP90 chaperone/DNA topoisomerase II/histidine kinase"/>
    <property type="match status" value="1"/>
</dbReference>
<dbReference type="PANTHER" id="PTHR11947:SF25">
    <property type="entry name" value="[PYRUVATE DEHYDROGENASE (ACETYL-TRANSFERRING)] KINASE 2, MITOCHONDRIAL"/>
    <property type="match status" value="1"/>
</dbReference>
<organism evidence="10 11">
    <name type="scientific">Dekkera bruxellensis</name>
    <name type="common">Brettanomyces custersii</name>
    <dbReference type="NCBI Taxonomy" id="5007"/>
    <lineage>
        <taxon>Eukaryota</taxon>
        <taxon>Fungi</taxon>
        <taxon>Dikarya</taxon>
        <taxon>Ascomycota</taxon>
        <taxon>Saccharomycotina</taxon>
        <taxon>Pichiomycetes</taxon>
        <taxon>Pichiales</taxon>
        <taxon>Pichiaceae</taxon>
        <taxon>Brettanomyces</taxon>
    </lineage>
</organism>
<dbReference type="GO" id="GO:0005759">
    <property type="term" value="C:mitochondrial matrix"/>
    <property type="evidence" value="ECO:0007669"/>
    <property type="project" value="UniProtKB-SubCell"/>
</dbReference>
<evidence type="ECO:0000256" key="6">
    <source>
        <dbReference type="ARBA" id="ARBA00023128"/>
    </source>
</evidence>
<name>A0A3F2Y4A1_DEKBR</name>
<gene>
    <name evidence="10" type="primary">PKP2</name>
    <name evidence="10" type="ORF">DEBR0S2_00672G</name>
</gene>
<dbReference type="SUPFAM" id="SSF69012">
    <property type="entry name" value="alpha-ketoacid dehydrogenase kinase, N-terminal domain"/>
    <property type="match status" value="1"/>
</dbReference>
<evidence type="ECO:0000256" key="5">
    <source>
        <dbReference type="ARBA" id="ARBA00022840"/>
    </source>
</evidence>
<protein>
    <recommendedName>
        <fullName evidence="7">Protein-serine/threonine kinase</fullName>
        <ecNumber evidence="7">2.7.11.-</ecNumber>
    </recommendedName>
</protein>
<dbReference type="Gene3D" id="3.30.565.10">
    <property type="entry name" value="Histidine kinase-like ATPase, C-terminal domain"/>
    <property type="match status" value="1"/>
</dbReference>
<dbReference type="PANTHER" id="PTHR11947">
    <property type="entry name" value="PYRUVATE DEHYDROGENASE KINASE"/>
    <property type="match status" value="1"/>
</dbReference>
<dbReference type="InterPro" id="IPR039028">
    <property type="entry name" value="BCKD/PDK"/>
</dbReference>
<dbReference type="EC" id="2.7.11.-" evidence="7"/>
<evidence type="ECO:0000256" key="7">
    <source>
        <dbReference type="RuleBase" id="RU366032"/>
    </source>
</evidence>
<dbReference type="STRING" id="5007.A0A3F2Y4A1"/>
<keyword evidence="5 7" id="KW-0067">ATP-binding</keyword>
<dbReference type="GO" id="GO:0004740">
    <property type="term" value="F:pyruvate dehydrogenase (acetyl-transferring) kinase activity"/>
    <property type="evidence" value="ECO:0007669"/>
    <property type="project" value="TreeGrafter"/>
</dbReference>
<dbReference type="InterPro" id="IPR036784">
    <property type="entry name" value="AK/P_DHK_N_sf"/>
</dbReference>
<evidence type="ECO:0000259" key="9">
    <source>
        <dbReference type="Pfam" id="PF10436"/>
    </source>
</evidence>
<keyword evidence="11" id="KW-1185">Reference proteome</keyword>
<evidence type="ECO:0000256" key="3">
    <source>
        <dbReference type="ARBA" id="ARBA00022741"/>
    </source>
</evidence>
<feature type="compositionally biased region" description="Basic and acidic residues" evidence="8">
    <location>
        <begin position="380"/>
        <end position="401"/>
    </location>
</feature>
<dbReference type="Gene3D" id="1.20.140.20">
    <property type="entry name" value="Alpha-ketoacid/pyruvate dehydrogenase kinase, N-terminal domain"/>
    <property type="match status" value="1"/>
</dbReference>
<feature type="domain" description="Branched-chain alpha-ketoacid dehydrogenase kinase/Pyruvate dehydrogenase kinase N-terminal" evidence="9">
    <location>
        <begin position="53"/>
        <end position="215"/>
    </location>
</feature>
<keyword evidence="3 7" id="KW-0547">Nucleotide-binding</keyword>
<comment type="subcellular location">
    <subcellularLocation>
        <location evidence="7">Mitochondrion matrix</location>
    </subcellularLocation>
</comment>
<reference evidence="10 11" key="1">
    <citation type="submission" date="2019-07" db="EMBL/GenBank/DDBJ databases">
        <authorList>
            <person name="Friedrich A."/>
            <person name="Schacherer J."/>
        </authorList>
    </citation>
    <scope>NUCLEOTIDE SEQUENCE [LARGE SCALE GENOMIC DNA]</scope>
</reference>
<keyword evidence="2 7" id="KW-0808">Transferase</keyword>
<sequence length="482" mass="55028">MQAVKQPGLRLSAIASSLDFLMPFQPRYSDLLNEQHFYRNPSILELANRPVHPVTLRQLANFGHKLTEKKLLSSANFVRTELPIRLALKVKELQELNFGIANNYHLNQVYQSYCYCVNAFRRAPVINSLEDNDRFCRFISHVLDDHLIILPHLMMGSLEVSVLKSLSQEKLDKFISSMIRSRISRRVIMEQHLSLSKSFQSQSNPVLVKPQNYIGEAFEQGSIYEHLRLTADVVRSFLQSIYPGLKMPELVIEGSDLKFEFLTSHLNYIFEEILRNAFKATISAMLKRNKTLSQEELVKLTPPAVVVQVVPRKDSVAIKFSDKGGGMPKDELSKVWSFGKSPELASQYLKNFYKMSRYDLPDRPPMRDHQFWNMGAGRADLESRTDETKADSGTGERKDLDGVLGDLGRMESSKKVQKSTLLALARRPFEYTLGISLPMCKVYTDYWNGTLEIYSVQGYGSDVYLTLGKIGTNHDKLQLDRA</sequence>
<dbReference type="InterPro" id="IPR018955">
    <property type="entry name" value="BCDHK/PDK_N"/>
</dbReference>
<accession>A0A3F2Y4A1</accession>
<evidence type="ECO:0000256" key="1">
    <source>
        <dbReference type="ARBA" id="ARBA00006155"/>
    </source>
</evidence>
<evidence type="ECO:0000256" key="4">
    <source>
        <dbReference type="ARBA" id="ARBA00022777"/>
    </source>
</evidence>
<keyword evidence="4 7" id="KW-0418">Kinase</keyword>
<feature type="region of interest" description="Disordered" evidence="8">
    <location>
        <begin position="380"/>
        <end position="402"/>
    </location>
</feature>
<evidence type="ECO:0000256" key="8">
    <source>
        <dbReference type="SAM" id="MobiDB-lite"/>
    </source>
</evidence>
<keyword evidence="6 7" id="KW-0496">Mitochondrion</keyword>
<dbReference type="AlphaFoldDB" id="A0A3F2Y4A1"/>